<evidence type="ECO:0000259" key="4">
    <source>
        <dbReference type="PROSITE" id="PS50238"/>
    </source>
</evidence>
<feature type="region of interest" description="Disordered" evidence="2">
    <location>
        <begin position="1"/>
        <end position="26"/>
    </location>
</feature>
<dbReference type="PROSITE" id="PS50238">
    <property type="entry name" value="RHOGAP"/>
    <property type="match status" value="1"/>
</dbReference>
<dbReference type="CDD" id="cd00132">
    <property type="entry name" value="CRIB"/>
    <property type="match status" value="1"/>
</dbReference>
<organism evidence="5">
    <name type="scientific">Salvia splendens</name>
    <name type="common">Scarlet sage</name>
    <dbReference type="NCBI Taxonomy" id="180675"/>
    <lineage>
        <taxon>Eukaryota</taxon>
        <taxon>Viridiplantae</taxon>
        <taxon>Streptophyta</taxon>
        <taxon>Embryophyta</taxon>
        <taxon>Tracheophyta</taxon>
        <taxon>Spermatophyta</taxon>
        <taxon>Magnoliopsida</taxon>
        <taxon>eudicotyledons</taxon>
        <taxon>Gunneridae</taxon>
        <taxon>Pentapetalae</taxon>
        <taxon>asterids</taxon>
        <taxon>lamiids</taxon>
        <taxon>Lamiales</taxon>
        <taxon>Lamiaceae</taxon>
        <taxon>Nepetoideae</taxon>
        <taxon>Mentheae</taxon>
        <taxon>Salviinae</taxon>
        <taxon>Salvia</taxon>
        <taxon>Salvia subgen. Calosphace</taxon>
        <taxon>core Calosphace</taxon>
    </lineage>
</organism>
<dbReference type="SMART" id="SM00285">
    <property type="entry name" value="PBD"/>
    <property type="match status" value="1"/>
</dbReference>
<dbReference type="Proteomes" id="UP000298416">
    <property type="component" value="Unassembled WGS sequence"/>
</dbReference>
<feature type="compositionally biased region" description="Low complexity" evidence="2">
    <location>
        <begin position="8"/>
        <end position="17"/>
    </location>
</feature>
<reference evidence="5" key="2">
    <citation type="submission" date="2020-08" db="EMBL/GenBank/DDBJ databases">
        <title>Plant Genome Project.</title>
        <authorList>
            <person name="Zhang R.-G."/>
        </authorList>
    </citation>
    <scope>NUCLEOTIDE SEQUENCE</scope>
    <source>
        <strain evidence="5">Huo1</strain>
        <tissue evidence="5">Leaf</tissue>
    </source>
</reference>
<dbReference type="SMART" id="SM00324">
    <property type="entry name" value="RhoGAP"/>
    <property type="match status" value="1"/>
</dbReference>
<dbReference type="CDD" id="cd00159">
    <property type="entry name" value="RhoGAP"/>
    <property type="match status" value="1"/>
</dbReference>
<feature type="domain" description="CRIB" evidence="3">
    <location>
        <begin position="91"/>
        <end position="104"/>
    </location>
</feature>
<dbReference type="Pfam" id="PF00620">
    <property type="entry name" value="RhoGAP"/>
    <property type="match status" value="1"/>
</dbReference>
<proteinExistence type="predicted"/>
<keyword evidence="6" id="KW-1185">Reference proteome</keyword>
<dbReference type="SUPFAM" id="SSF48350">
    <property type="entry name" value="GTPase activation domain, GAP"/>
    <property type="match status" value="1"/>
</dbReference>
<dbReference type="PANTHER" id="PTHR23177:SF64">
    <property type="entry name" value="RHO GTPASE-ACTIVATING PROTEIN 1"/>
    <property type="match status" value="1"/>
</dbReference>
<evidence type="ECO:0000256" key="2">
    <source>
        <dbReference type="SAM" id="MobiDB-lite"/>
    </source>
</evidence>
<evidence type="ECO:0000313" key="6">
    <source>
        <dbReference type="Proteomes" id="UP000298416"/>
    </source>
</evidence>
<accession>A0A8X8W0C2</accession>
<dbReference type="Pfam" id="PF00786">
    <property type="entry name" value="PBD"/>
    <property type="match status" value="1"/>
</dbReference>
<dbReference type="InterPro" id="IPR008936">
    <property type="entry name" value="Rho_GTPase_activation_prot"/>
</dbReference>
<feature type="domain" description="Rho-GAP" evidence="4">
    <location>
        <begin position="136"/>
        <end position="313"/>
    </location>
</feature>
<feature type="region of interest" description="Disordered" evidence="2">
    <location>
        <begin position="324"/>
        <end position="377"/>
    </location>
</feature>
<feature type="region of interest" description="Disordered" evidence="2">
    <location>
        <begin position="396"/>
        <end position="466"/>
    </location>
</feature>
<dbReference type="InterPro" id="IPR000095">
    <property type="entry name" value="CRIB_dom"/>
</dbReference>
<dbReference type="EMBL" id="PNBA02000022">
    <property type="protein sequence ID" value="KAG6385584.1"/>
    <property type="molecule type" value="Genomic_DNA"/>
</dbReference>
<sequence>MTDIFHQSSSHLPSSPSNNDGFGQLNHSPLISPTPVDLYGSNYYRRIQQEVESGEEEDDFSVLALLLTVFRKSLLGCKNISSENCDWIMEIGWPTNIRHIAHVTFDRFNGFLGLPVEFEHEVPRRPPSASTRVFGVSTESMQLSYDPRGNCVPTILLMMQRRLYLQGGLQSEGIFRINPDNGQEEYAREQINNGVIPENINVHCLAGLLKAWFREIPSGILDSLPPEQVMEAQSEEECSRLVGFLPPTEAALLDWAFNLMADVAQFEHFNKKNARNIAMVFALNKTKMSDPLTALMYVVQVMNFLKTLVAKMLRERGECVVEAGPVLQGEPSDEDGHHNTSRPRNHVEGNEDEEAEAVKEPPLDQIMSSTSQAESRICHGQTHGFLNSIENILSEGNGDDDHLPAEIPNFVGTTRHNGDERLNATATARKARGRRAKSSQTSNPNEAKKGANKRAPRSTLHCDGCAEKNKDLTVVSRVSSHKERVEAWR</sequence>
<keyword evidence="1" id="KW-0343">GTPase activation</keyword>
<dbReference type="InterPro" id="IPR044785">
    <property type="entry name" value="RopGAP1-5"/>
</dbReference>
<dbReference type="InterPro" id="IPR000198">
    <property type="entry name" value="RhoGAP_dom"/>
</dbReference>
<dbReference type="PANTHER" id="PTHR23177">
    <property type="entry name" value="MKIAA1688 PROTEIN"/>
    <property type="match status" value="1"/>
</dbReference>
<comment type="caution">
    <text evidence="5">The sequence shown here is derived from an EMBL/GenBank/DDBJ whole genome shotgun (WGS) entry which is preliminary data.</text>
</comment>
<gene>
    <name evidence="5" type="ORF">SASPL_154420</name>
</gene>
<name>A0A8X8W0C2_SALSN</name>
<evidence type="ECO:0000256" key="1">
    <source>
        <dbReference type="ARBA" id="ARBA00022468"/>
    </source>
</evidence>
<dbReference type="Gene3D" id="3.90.810.10">
    <property type="entry name" value="CRIB domain"/>
    <property type="match status" value="1"/>
</dbReference>
<reference evidence="5" key="1">
    <citation type="submission" date="2018-01" db="EMBL/GenBank/DDBJ databases">
        <authorList>
            <person name="Mao J.F."/>
        </authorList>
    </citation>
    <scope>NUCLEOTIDE SEQUENCE</scope>
    <source>
        <strain evidence="5">Huo1</strain>
        <tissue evidence="5">Leaf</tissue>
    </source>
</reference>
<dbReference type="Gene3D" id="1.10.555.10">
    <property type="entry name" value="Rho GTPase activation protein"/>
    <property type="match status" value="1"/>
</dbReference>
<dbReference type="AlphaFoldDB" id="A0A8X8W0C2"/>
<evidence type="ECO:0000259" key="3">
    <source>
        <dbReference type="PROSITE" id="PS50108"/>
    </source>
</evidence>
<protein>
    <recommendedName>
        <fullName evidence="7">Rho GTPase-activating protein 1</fullName>
    </recommendedName>
</protein>
<dbReference type="InterPro" id="IPR036936">
    <property type="entry name" value="CRIB_dom_sf"/>
</dbReference>
<evidence type="ECO:0000313" key="5">
    <source>
        <dbReference type="EMBL" id="KAG6385584.1"/>
    </source>
</evidence>
<dbReference type="GO" id="GO:0005096">
    <property type="term" value="F:GTPase activator activity"/>
    <property type="evidence" value="ECO:0007669"/>
    <property type="project" value="UniProtKB-KW"/>
</dbReference>
<evidence type="ECO:0008006" key="7">
    <source>
        <dbReference type="Google" id="ProtNLM"/>
    </source>
</evidence>
<dbReference type="GO" id="GO:0007165">
    <property type="term" value="P:signal transduction"/>
    <property type="evidence" value="ECO:0007669"/>
    <property type="project" value="InterPro"/>
</dbReference>
<dbReference type="OrthoDB" id="185175at2759"/>
<dbReference type="PROSITE" id="PS50108">
    <property type="entry name" value="CRIB"/>
    <property type="match status" value="1"/>
</dbReference>